<dbReference type="AlphaFoldDB" id="A0A8S9RNV4"/>
<name>A0A8S9RNV4_BRACR</name>
<protein>
    <submittedName>
        <fullName evidence="1">Uncharacterized protein</fullName>
    </submittedName>
</protein>
<sequence>MTSFRAFSNCLRVISSGASTVARSAASSAVNREIGSPNNQIQIENLTEVEPSLAIPERVFAFGEEPVGVSHPLPQTVCKQ</sequence>
<accession>A0A8S9RNV4</accession>
<comment type="caution">
    <text evidence="1">The sequence shown here is derived from an EMBL/GenBank/DDBJ whole genome shotgun (WGS) entry which is preliminary data.</text>
</comment>
<evidence type="ECO:0000313" key="1">
    <source>
        <dbReference type="EMBL" id="KAF3573992.1"/>
    </source>
</evidence>
<dbReference type="Proteomes" id="UP000712600">
    <property type="component" value="Unassembled WGS sequence"/>
</dbReference>
<dbReference type="EMBL" id="QGKX02000095">
    <property type="protein sequence ID" value="KAF3573992.1"/>
    <property type="molecule type" value="Genomic_DNA"/>
</dbReference>
<gene>
    <name evidence="1" type="ORF">F2Q69_00061908</name>
</gene>
<evidence type="ECO:0000313" key="2">
    <source>
        <dbReference type="Proteomes" id="UP000712600"/>
    </source>
</evidence>
<proteinExistence type="predicted"/>
<reference evidence="1" key="1">
    <citation type="submission" date="2019-12" db="EMBL/GenBank/DDBJ databases">
        <title>Genome sequencing and annotation of Brassica cretica.</title>
        <authorList>
            <person name="Studholme D.J."/>
            <person name="Sarris P."/>
        </authorList>
    </citation>
    <scope>NUCLEOTIDE SEQUENCE</scope>
    <source>
        <strain evidence="1">PFS-109/04</strain>
        <tissue evidence="1">Leaf</tissue>
    </source>
</reference>
<organism evidence="1 2">
    <name type="scientific">Brassica cretica</name>
    <name type="common">Mustard</name>
    <dbReference type="NCBI Taxonomy" id="69181"/>
    <lineage>
        <taxon>Eukaryota</taxon>
        <taxon>Viridiplantae</taxon>
        <taxon>Streptophyta</taxon>
        <taxon>Embryophyta</taxon>
        <taxon>Tracheophyta</taxon>
        <taxon>Spermatophyta</taxon>
        <taxon>Magnoliopsida</taxon>
        <taxon>eudicotyledons</taxon>
        <taxon>Gunneridae</taxon>
        <taxon>Pentapetalae</taxon>
        <taxon>rosids</taxon>
        <taxon>malvids</taxon>
        <taxon>Brassicales</taxon>
        <taxon>Brassicaceae</taxon>
        <taxon>Brassiceae</taxon>
        <taxon>Brassica</taxon>
    </lineage>
</organism>